<name>A0A2N9FWQ5_FAGSY</name>
<proteinExistence type="predicted"/>
<gene>
    <name evidence="2" type="ORF">FSB_LOCUS19253</name>
</gene>
<feature type="region of interest" description="Disordered" evidence="1">
    <location>
        <begin position="1"/>
        <end position="49"/>
    </location>
</feature>
<accession>A0A2N9FWQ5</accession>
<feature type="compositionally biased region" description="Low complexity" evidence="1">
    <location>
        <begin position="1"/>
        <end position="12"/>
    </location>
</feature>
<evidence type="ECO:0000256" key="1">
    <source>
        <dbReference type="SAM" id="MobiDB-lite"/>
    </source>
</evidence>
<dbReference type="EMBL" id="OIVN01001223">
    <property type="protein sequence ID" value="SPC91371.1"/>
    <property type="molecule type" value="Genomic_DNA"/>
</dbReference>
<reference evidence="2" key="1">
    <citation type="submission" date="2018-02" db="EMBL/GenBank/DDBJ databases">
        <authorList>
            <person name="Cohen D.B."/>
            <person name="Kent A.D."/>
        </authorList>
    </citation>
    <scope>NUCLEOTIDE SEQUENCE</scope>
</reference>
<organism evidence="2">
    <name type="scientific">Fagus sylvatica</name>
    <name type="common">Beechnut</name>
    <dbReference type="NCBI Taxonomy" id="28930"/>
    <lineage>
        <taxon>Eukaryota</taxon>
        <taxon>Viridiplantae</taxon>
        <taxon>Streptophyta</taxon>
        <taxon>Embryophyta</taxon>
        <taxon>Tracheophyta</taxon>
        <taxon>Spermatophyta</taxon>
        <taxon>Magnoliopsida</taxon>
        <taxon>eudicotyledons</taxon>
        <taxon>Gunneridae</taxon>
        <taxon>Pentapetalae</taxon>
        <taxon>rosids</taxon>
        <taxon>fabids</taxon>
        <taxon>Fagales</taxon>
        <taxon>Fagaceae</taxon>
        <taxon>Fagus</taxon>
    </lineage>
</organism>
<evidence type="ECO:0000313" key="2">
    <source>
        <dbReference type="EMBL" id="SPC91371.1"/>
    </source>
</evidence>
<sequence length="81" mass="8765">MSDHSPSFHSPSPRQPNLHATTPSKLPRHNTLHAAMPPPVHAAAPPTEHTASSLSLTLFVSRFSLSHSQISLEATSVQIWP</sequence>
<dbReference type="AlphaFoldDB" id="A0A2N9FWQ5"/>
<protein>
    <submittedName>
        <fullName evidence="2">Uncharacterized protein</fullName>
    </submittedName>
</protein>